<keyword evidence="2" id="KW-1185">Reference proteome</keyword>
<proteinExistence type="predicted"/>
<evidence type="ECO:0000313" key="1">
    <source>
        <dbReference type="EMBL" id="QTA83171.1"/>
    </source>
</evidence>
<dbReference type="EMBL" id="CP061799">
    <property type="protein sequence ID" value="QTA83171.1"/>
    <property type="molecule type" value="Genomic_DNA"/>
</dbReference>
<organism evidence="1 2">
    <name type="scientific">Desulfonema limicola</name>
    <dbReference type="NCBI Taxonomy" id="45656"/>
    <lineage>
        <taxon>Bacteria</taxon>
        <taxon>Pseudomonadati</taxon>
        <taxon>Thermodesulfobacteriota</taxon>
        <taxon>Desulfobacteria</taxon>
        <taxon>Desulfobacterales</taxon>
        <taxon>Desulfococcaceae</taxon>
        <taxon>Desulfonema</taxon>
    </lineage>
</organism>
<sequence length="40" mass="4605">MDKNHRTAGSFMPAVLYSTFCDNFYLDNIHLKISEKKGIV</sequence>
<evidence type="ECO:0000313" key="2">
    <source>
        <dbReference type="Proteomes" id="UP000663720"/>
    </source>
</evidence>
<dbReference type="AlphaFoldDB" id="A0A975GJ40"/>
<dbReference type="Proteomes" id="UP000663720">
    <property type="component" value="Chromosome"/>
</dbReference>
<gene>
    <name evidence="1" type="ORF">dnl_55660</name>
</gene>
<name>A0A975GJ40_9BACT</name>
<protein>
    <submittedName>
        <fullName evidence="1">Uncharacterized protein</fullName>
    </submittedName>
</protein>
<accession>A0A975GJ40</accession>
<reference evidence="1" key="1">
    <citation type="journal article" date="2021" name="Microb. Physiol.">
        <title>Proteogenomic Insights into the Physiology of Marine, Sulfate-Reducing, Filamentous Desulfonema limicola and Desulfonema magnum.</title>
        <authorList>
            <person name="Schnaars V."/>
            <person name="Wohlbrand L."/>
            <person name="Scheve S."/>
            <person name="Hinrichs C."/>
            <person name="Reinhardt R."/>
            <person name="Rabus R."/>
        </authorList>
    </citation>
    <scope>NUCLEOTIDE SEQUENCE</scope>
    <source>
        <strain evidence="1">5ac10</strain>
    </source>
</reference>
<dbReference type="KEGG" id="dli:dnl_55660"/>